<evidence type="ECO:0000313" key="3">
    <source>
        <dbReference type="Proteomes" id="UP000221405"/>
    </source>
</evidence>
<proteinExistence type="predicted"/>
<keyword evidence="1" id="KW-0812">Transmembrane</keyword>
<keyword evidence="1" id="KW-1133">Transmembrane helix</keyword>
<keyword evidence="1" id="KW-0472">Membrane</keyword>
<keyword evidence="3" id="KW-1185">Reference proteome</keyword>
<dbReference type="Proteomes" id="UP000221405">
    <property type="component" value="Segment"/>
</dbReference>
<name>A0A1W6JIT7_9CAUD</name>
<sequence>MKETVAIILIWVGATVMNISFWVWLISLLVWKFFAVVGASTVIYPSFYFLVGGIITFVSGYIFGTMLTKEDISKW</sequence>
<dbReference type="EMBL" id="KY554768">
    <property type="protein sequence ID" value="ARM66147.1"/>
    <property type="molecule type" value="Genomic_DNA"/>
</dbReference>
<evidence type="ECO:0000256" key="1">
    <source>
        <dbReference type="SAM" id="Phobius"/>
    </source>
</evidence>
<protein>
    <submittedName>
        <fullName evidence="2">Uncharacterized protein</fullName>
    </submittedName>
</protein>
<organism evidence="2 3">
    <name type="scientific">Lactococcus phage AM1</name>
    <dbReference type="NCBI Taxonomy" id="1965467"/>
    <lineage>
        <taxon>Viruses</taxon>
        <taxon>Duplodnaviria</taxon>
        <taxon>Heunggongvirae</taxon>
        <taxon>Uroviricota</taxon>
        <taxon>Caudoviricetes</taxon>
        <taxon>Audreyjarvisvirus</taxon>
        <taxon>Audreyjarvisvirus AM1</taxon>
    </lineage>
</organism>
<accession>A0A1W6JIT7</accession>
<feature type="transmembrane region" description="Helical" evidence="1">
    <location>
        <begin position="43"/>
        <end position="64"/>
    </location>
</feature>
<feature type="transmembrane region" description="Helical" evidence="1">
    <location>
        <begin position="7"/>
        <end position="31"/>
    </location>
</feature>
<reference evidence="2 3" key="1">
    <citation type="journal article" date="2017" name="Viruses">
        <title>Phage Biodiversity in Artisanal Cheese Wheys Reflects the Complexity of the Fermentation Process.</title>
        <authorList>
            <person name="Mahony J."/>
            <person name="Moscarelli A."/>
            <person name="Kelleher P."/>
            <person name="Lugli G.A."/>
            <person name="Ventura M."/>
            <person name="Settanni L."/>
            <person name="van Sinderen D."/>
        </authorList>
    </citation>
    <scope>NUCLEOTIDE SEQUENCE [LARGE SCALE GENOMIC DNA]</scope>
</reference>
<evidence type="ECO:0000313" key="2">
    <source>
        <dbReference type="EMBL" id="ARM66147.1"/>
    </source>
</evidence>
<gene>
    <name evidence="2" type="ORF">AM1_020</name>
</gene>